<dbReference type="PANTHER" id="PTHR21461:SF69">
    <property type="entry name" value="GLYCOSYLTRANSFERASE FAMILY 92 PROTEIN"/>
    <property type="match status" value="1"/>
</dbReference>
<dbReference type="Gene3D" id="3.90.550.10">
    <property type="entry name" value="Spore Coat Polysaccharide Biosynthesis Protein SpsA, Chain A"/>
    <property type="match status" value="1"/>
</dbReference>
<sequence>MPDVSPAGEKVAIVAIVRNEARHVLEWVAHHRRLGAAEILIYDNESTDGTPALLEGLAEIGAIRAGTVLDADCVKHAPTIEAYRRGVAESRAEWVLFCDLDEFVHLEDGLSLDAFVARFDPSVGVVVLNRRAFGSSGQRAYVDAPVTERFRRGAAPRHDANFWVKSLARRSLHSRPGVHVAYTRGHYVHADGSPFAADVRPDGKESKSRSARIVHAPAALAYFGARSRAEFDDHTQRGNLGHKLAPGAKRPPLADAEARWALNDVNDEPIDWFTPSAPQLRAEIRTLRTALDARSAKAPRGRGLLGRLLARA</sequence>
<accession>A0ABW3Z7P6</accession>
<protein>
    <submittedName>
        <fullName evidence="4">Glycosyltransferase family 2 protein</fullName>
        <ecNumber evidence="4">2.4.-.-</ecNumber>
    </submittedName>
</protein>
<dbReference type="EC" id="2.4.-.-" evidence="4"/>
<dbReference type="SUPFAM" id="SSF53448">
    <property type="entry name" value="Nucleotide-diphospho-sugar transferases"/>
    <property type="match status" value="1"/>
</dbReference>
<reference evidence="5" key="1">
    <citation type="journal article" date="2019" name="Int. J. Syst. Evol. Microbiol.">
        <title>The Global Catalogue of Microorganisms (GCM) 10K type strain sequencing project: providing services to taxonomists for standard genome sequencing and annotation.</title>
        <authorList>
            <consortium name="The Broad Institute Genomics Platform"/>
            <consortium name="The Broad Institute Genome Sequencing Center for Infectious Disease"/>
            <person name="Wu L."/>
            <person name="Ma J."/>
        </authorList>
    </citation>
    <scope>NUCLEOTIDE SEQUENCE [LARGE SCALE GENOMIC DNA]</scope>
    <source>
        <strain evidence="5">CCUG 61696</strain>
    </source>
</reference>
<comment type="caution">
    <text evidence="4">The sequence shown here is derived from an EMBL/GenBank/DDBJ whole genome shotgun (WGS) entry which is preliminary data.</text>
</comment>
<dbReference type="RefSeq" id="WP_378775494.1">
    <property type="nucleotide sequence ID" value="NZ_JBHTMX010000074.1"/>
</dbReference>
<keyword evidence="3" id="KW-0472">Membrane</keyword>
<gene>
    <name evidence="4" type="ORF">ACFQ4O_09725</name>
</gene>
<dbReference type="PANTHER" id="PTHR21461">
    <property type="entry name" value="GLYCOSYLTRANSFERASE FAMILY 92 PROTEIN"/>
    <property type="match status" value="1"/>
</dbReference>
<proteinExistence type="predicted"/>
<name>A0ABW3Z7P6_9HYPH</name>
<evidence type="ECO:0000313" key="5">
    <source>
        <dbReference type="Proteomes" id="UP001597171"/>
    </source>
</evidence>
<comment type="subcellular location">
    <subcellularLocation>
        <location evidence="1">Membrane</location>
        <topology evidence="1">Single-pass membrane protein</topology>
    </subcellularLocation>
</comment>
<evidence type="ECO:0000256" key="2">
    <source>
        <dbReference type="ARBA" id="ARBA00022692"/>
    </source>
</evidence>
<evidence type="ECO:0000256" key="1">
    <source>
        <dbReference type="ARBA" id="ARBA00004167"/>
    </source>
</evidence>
<keyword evidence="3" id="KW-1133">Transmembrane helix</keyword>
<dbReference type="InterPro" id="IPR029044">
    <property type="entry name" value="Nucleotide-diphossugar_trans"/>
</dbReference>
<keyword evidence="5" id="KW-1185">Reference proteome</keyword>
<dbReference type="Pfam" id="PF13704">
    <property type="entry name" value="Glyco_tranf_2_4"/>
    <property type="match status" value="1"/>
</dbReference>
<organism evidence="4 5">
    <name type="scientific">Methylopila musalis</name>
    <dbReference type="NCBI Taxonomy" id="1134781"/>
    <lineage>
        <taxon>Bacteria</taxon>
        <taxon>Pseudomonadati</taxon>
        <taxon>Pseudomonadota</taxon>
        <taxon>Alphaproteobacteria</taxon>
        <taxon>Hyphomicrobiales</taxon>
        <taxon>Methylopilaceae</taxon>
        <taxon>Methylopila</taxon>
    </lineage>
</organism>
<keyword evidence="2" id="KW-0812">Transmembrane</keyword>
<keyword evidence="4" id="KW-0328">Glycosyltransferase</keyword>
<evidence type="ECO:0000256" key="3">
    <source>
        <dbReference type="ARBA" id="ARBA00022989"/>
    </source>
</evidence>
<evidence type="ECO:0000313" key="4">
    <source>
        <dbReference type="EMBL" id="MFD1332274.1"/>
    </source>
</evidence>
<keyword evidence="4" id="KW-0808">Transferase</keyword>
<dbReference type="EMBL" id="JBHTMX010000074">
    <property type="protein sequence ID" value="MFD1332274.1"/>
    <property type="molecule type" value="Genomic_DNA"/>
</dbReference>
<dbReference type="Proteomes" id="UP001597171">
    <property type="component" value="Unassembled WGS sequence"/>
</dbReference>
<dbReference type="GO" id="GO:0016757">
    <property type="term" value="F:glycosyltransferase activity"/>
    <property type="evidence" value="ECO:0007669"/>
    <property type="project" value="UniProtKB-KW"/>
</dbReference>